<feature type="region of interest" description="Disordered" evidence="1">
    <location>
        <begin position="344"/>
        <end position="408"/>
    </location>
</feature>
<dbReference type="EMBL" id="AGCU01078865">
    <property type="status" value="NOT_ANNOTATED_CDS"/>
    <property type="molecule type" value="Genomic_DNA"/>
</dbReference>
<feature type="compositionally biased region" description="Polar residues" evidence="1">
    <location>
        <begin position="369"/>
        <end position="385"/>
    </location>
</feature>
<evidence type="ECO:0000313" key="3">
    <source>
        <dbReference type="Proteomes" id="UP000007267"/>
    </source>
</evidence>
<sequence>MFDKGEVTQQRISRRNGRQSKDKEAKKENTVHCSNLSNNIGENGTIEDVKQNDSTPTIRGSSRVQAVNLHHSSGLVELPAQETVEDLKGVTMLEDQAASPVFSTSPYIKADMLPISAAPMSDSTASAIVTKPAAIETLIINGANEKAEKLHPSGSVGSEDVFVDKDLVKKLSNLSLSQYDILRTGISFEQWGSENSIIISEHLTNPRNYKREKFPDGSLHESFNRNCPQCNTIAAKETDGPVEISFTVDNTNEDLDYSDGEVAVALVDNSLPGDQLNLHEPVKIVITMSSTPNTMSDLEDSLHLKVSGTEKTSSNPDSGVAVADLHSQITNEQIKIPVITFELSDDGGDNVHPEISESERTPERLKVDVSSNQCSGYESGEQNNAGKDRGNPAHNHSETNTYLGPNLENASENLLDTTSNSKERQQNFESLPCKTAHEKRHIRVLSVDSGTDIFLSKNSMEIISDKEKMLPTSKSDLEAKEGQIPNESNFLEFVSLLESINTTKVTASNQSNIKTETTKDDGLVGDSHTTERKEEMLETEKHYEYVPKQERSDVQSQDWASSSPVLPEPAKFTAHYQGNRQRQIIYRVTSQQDSSVLQVISGPEASIQDEISVDAMHVFIDENGEIRSCYLKAGSQKEGNIQYRTSNYDCISNAHETRFSSSSTSTSESQEPSSGDHAASALQQQLLLMVARRTLSETPRHLSQDFEDSSCSSAQRKFNRQFYKFIIFPGKWIKVWYDRLALLTLLDR</sequence>
<dbReference type="AlphaFoldDB" id="K7FPR4"/>
<dbReference type="EMBL" id="AGCU01078864">
    <property type="status" value="NOT_ANNOTATED_CDS"/>
    <property type="molecule type" value="Genomic_DNA"/>
</dbReference>
<feature type="compositionally biased region" description="Polar residues" evidence="1">
    <location>
        <begin position="31"/>
        <end position="42"/>
    </location>
</feature>
<proteinExistence type="predicted"/>
<evidence type="ECO:0000313" key="2">
    <source>
        <dbReference type="Ensembl" id="ENSPSIP00000010024.1"/>
    </source>
</evidence>
<evidence type="ECO:0000256" key="1">
    <source>
        <dbReference type="SAM" id="MobiDB-lite"/>
    </source>
</evidence>
<dbReference type="eggNOG" id="KOG3604">
    <property type="taxonomic scope" value="Eukaryota"/>
</dbReference>
<protein>
    <submittedName>
        <fullName evidence="2">Uncharacterized protein</fullName>
    </submittedName>
</protein>
<name>K7FPR4_PELSI</name>
<reference evidence="2" key="3">
    <citation type="submission" date="2025-08" db="UniProtKB">
        <authorList>
            <consortium name="Ensembl"/>
        </authorList>
    </citation>
    <scope>IDENTIFICATION</scope>
</reference>
<dbReference type="Proteomes" id="UP000007267">
    <property type="component" value="Unassembled WGS sequence"/>
</dbReference>
<accession>K7FPR4</accession>
<reference evidence="3" key="1">
    <citation type="submission" date="2011-10" db="EMBL/GenBank/DDBJ databases">
        <authorList>
            <consortium name="Soft-shell Turtle Genome Consortium"/>
        </authorList>
    </citation>
    <scope>NUCLEOTIDE SEQUENCE [LARGE SCALE GENOMIC DNA]</scope>
    <source>
        <strain evidence="3">Daiwa-1</strain>
    </source>
</reference>
<reference evidence="2" key="4">
    <citation type="submission" date="2025-09" db="UniProtKB">
        <authorList>
            <consortium name="Ensembl"/>
        </authorList>
    </citation>
    <scope>IDENTIFICATION</scope>
</reference>
<keyword evidence="3" id="KW-1185">Reference proteome</keyword>
<dbReference type="GeneTree" id="ENSGT00940000157374"/>
<feature type="compositionally biased region" description="Basic and acidic residues" evidence="1">
    <location>
        <begin position="349"/>
        <end position="367"/>
    </location>
</feature>
<dbReference type="Ensembl" id="ENSPSIT00000010075.1">
    <property type="protein sequence ID" value="ENSPSIP00000010024.1"/>
    <property type="gene ID" value="ENSPSIG00000009107.1"/>
</dbReference>
<feature type="region of interest" description="Disordered" evidence="1">
    <location>
        <begin position="1"/>
        <end position="58"/>
    </location>
</feature>
<reference evidence="3" key="2">
    <citation type="journal article" date="2013" name="Nat. Genet.">
        <title>The draft genomes of soft-shell turtle and green sea turtle yield insights into the development and evolution of the turtle-specific body plan.</title>
        <authorList>
            <person name="Wang Z."/>
            <person name="Pascual-Anaya J."/>
            <person name="Zadissa A."/>
            <person name="Li W."/>
            <person name="Niimura Y."/>
            <person name="Huang Z."/>
            <person name="Li C."/>
            <person name="White S."/>
            <person name="Xiong Z."/>
            <person name="Fang D."/>
            <person name="Wang B."/>
            <person name="Ming Y."/>
            <person name="Chen Y."/>
            <person name="Zheng Y."/>
            <person name="Kuraku S."/>
            <person name="Pignatelli M."/>
            <person name="Herrero J."/>
            <person name="Beal K."/>
            <person name="Nozawa M."/>
            <person name="Li Q."/>
            <person name="Wang J."/>
            <person name="Zhang H."/>
            <person name="Yu L."/>
            <person name="Shigenobu S."/>
            <person name="Wang J."/>
            <person name="Liu J."/>
            <person name="Flicek P."/>
            <person name="Searle S."/>
            <person name="Wang J."/>
            <person name="Kuratani S."/>
            <person name="Yin Y."/>
            <person name="Aken B."/>
            <person name="Zhang G."/>
            <person name="Irie N."/>
        </authorList>
    </citation>
    <scope>NUCLEOTIDE SEQUENCE [LARGE SCALE GENOMIC DNA]</scope>
    <source>
        <strain evidence="3">Daiwa-1</strain>
    </source>
</reference>
<feature type="compositionally biased region" description="Basic and acidic residues" evidence="1">
    <location>
        <begin position="19"/>
        <end position="30"/>
    </location>
</feature>
<dbReference type="HOGENOM" id="CLU_000602_2_0_1"/>
<feature type="compositionally biased region" description="Basic and acidic residues" evidence="1">
    <location>
        <begin position="386"/>
        <end position="397"/>
    </location>
</feature>
<feature type="compositionally biased region" description="Polar residues" evidence="1">
    <location>
        <begin position="398"/>
        <end position="408"/>
    </location>
</feature>
<organism evidence="2 3">
    <name type="scientific">Pelodiscus sinensis</name>
    <name type="common">Chinese softshell turtle</name>
    <name type="synonym">Trionyx sinensis</name>
    <dbReference type="NCBI Taxonomy" id="13735"/>
    <lineage>
        <taxon>Eukaryota</taxon>
        <taxon>Metazoa</taxon>
        <taxon>Chordata</taxon>
        <taxon>Craniata</taxon>
        <taxon>Vertebrata</taxon>
        <taxon>Euteleostomi</taxon>
        <taxon>Archelosauria</taxon>
        <taxon>Testudinata</taxon>
        <taxon>Testudines</taxon>
        <taxon>Cryptodira</taxon>
        <taxon>Trionychia</taxon>
        <taxon>Trionychidae</taxon>
        <taxon>Pelodiscus</taxon>
    </lineage>
</organism>